<dbReference type="PANTHER" id="PTHR27005">
    <property type="entry name" value="WALL-ASSOCIATED RECEPTOR KINASE-LIKE 21"/>
    <property type="match status" value="1"/>
</dbReference>
<dbReference type="AlphaFoldDB" id="A0A2P6Q6E4"/>
<keyword evidence="4" id="KW-1133">Transmembrane helix</keyword>
<keyword evidence="5" id="KW-0723">Serine/threonine-protein kinase</keyword>
<keyword evidence="5" id="KW-0808">Transferase</keyword>
<gene>
    <name evidence="5" type="ORF">RchiOBHm_Chr5g0017111</name>
</gene>
<keyword evidence="4" id="KW-0472">Membrane</keyword>
<reference evidence="5 6" key="1">
    <citation type="journal article" date="2018" name="Nat. Genet.">
        <title>The Rosa genome provides new insights in the design of modern roses.</title>
        <authorList>
            <person name="Bendahmane M."/>
        </authorList>
    </citation>
    <scope>NUCLEOTIDE SEQUENCE [LARGE SCALE GENOMIC DNA]</scope>
    <source>
        <strain evidence="6">cv. Old Blush</strain>
    </source>
</reference>
<dbReference type="PANTHER" id="PTHR27005:SF468">
    <property type="entry name" value="OS01G0310500 PROTEIN"/>
    <property type="match status" value="1"/>
</dbReference>
<name>A0A2P6Q6E4_ROSCH</name>
<dbReference type="OMA" id="RICFGIR"/>
<dbReference type="PROSITE" id="PS00107">
    <property type="entry name" value="PROTEIN_KINASE_ATP"/>
    <property type="match status" value="1"/>
</dbReference>
<keyword evidence="1 3" id="KW-0547">Nucleotide-binding</keyword>
<comment type="caution">
    <text evidence="5">The sequence shown here is derived from an EMBL/GenBank/DDBJ whole genome shotgun (WGS) entry which is preliminary data.</text>
</comment>
<keyword evidence="4" id="KW-0812">Transmembrane</keyword>
<evidence type="ECO:0000256" key="4">
    <source>
        <dbReference type="SAM" id="Phobius"/>
    </source>
</evidence>
<dbReference type="InterPro" id="IPR017441">
    <property type="entry name" value="Protein_kinase_ATP_BS"/>
</dbReference>
<evidence type="ECO:0000313" key="5">
    <source>
        <dbReference type="EMBL" id="PRQ29743.1"/>
    </source>
</evidence>
<dbReference type="GO" id="GO:0007166">
    <property type="term" value="P:cell surface receptor signaling pathway"/>
    <property type="evidence" value="ECO:0007669"/>
    <property type="project" value="InterPro"/>
</dbReference>
<dbReference type="SUPFAM" id="SSF56112">
    <property type="entry name" value="Protein kinase-like (PK-like)"/>
    <property type="match status" value="1"/>
</dbReference>
<feature type="transmembrane region" description="Helical" evidence="4">
    <location>
        <begin position="6"/>
        <end position="25"/>
    </location>
</feature>
<evidence type="ECO:0000313" key="6">
    <source>
        <dbReference type="Proteomes" id="UP000238479"/>
    </source>
</evidence>
<dbReference type="Proteomes" id="UP000238479">
    <property type="component" value="Chromosome 5"/>
</dbReference>
<dbReference type="InterPro" id="IPR011009">
    <property type="entry name" value="Kinase-like_dom_sf"/>
</dbReference>
<proteinExistence type="predicted"/>
<sequence length="127" mass="14489">MNFQLFAGVTMGFLVLFLGISWTCWGMKKREFTKLKEKHFKENGGLLLLQQLDRHGSSMRTTKIFPAEELEKATNNYHESRVLGEGGYGTVYKGILPDDTMVAIKKSKGGALTQSDQFVNEKRKYLY</sequence>
<keyword evidence="2 3" id="KW-0067">ATP-binding</keyword>
<feature type="binding site" evidence="3">
    <location>
        <position position="106"/>
    </location>
    <ligand>
        <name>ATP</name>
        <dbReference type="ChEBI" id="CHEBI:30616"/>
    </ligand>
</feature>
<dbReference type="Gramene" id="PRQ29743">
    <property type="protein sequence ID" value="PRQ29743"/>
    <property type="gene ID" value="RchiOBHm_Chr5g0017111"/>
</dbReference>
<organism evidence="5 6">
    <name type="scientific">Rosa chinensis</name>
    <name type="common">China rose</name>
    <dbReference type="NCBI Taxonomy" id="74649"/>
    <lineage>
        <taxon>Eukaryota</taxon>
        <taxon>Viridiplantae</taxon>
        <taxon>Streptophyta</taxon>
        <taxon>Embryophyta</taxon>
        <taxon>Tracheophyta</taxon>
        <taxon>Spermatophyta</taxon>
        <taxon>Magnoliopsida</taxon>
        <taxon>eudicotyledons</taxon>
        <taxon>Gunneridae</taxon>
        <taxon>Pentapetalae</taxon>
        <taxon>rosids</taxon>
        <taxon>fabids</taxon>
        <taxon>Rosales</taxon>
        <taxon>Rosaceae</taxon>
        <taxon>Rosoideae</taxon>
        <taxon>Rosoideae incertae sedis</taxon>
        <taxon>Rosa</taxon>
    </lineage>
</organism>
<dbReference type="Gene3D" id="3.30.200.20">
    <property type="entry name" value="Phosphorylase Kinase, domain 1"/>
    <property type="match status" value="1"/>
</dbReference>
<evidence type="ECO:0000256" key="3">
    <source>
        <dbReference type="PROSITE-ProRule" id="PRU10141"/>
    </source>
</evidence>
<evidence type="ECO:0000256" key="2">
    <source>
        <dbReference type="ARBA" id="ARBA00022840"/>
    </source>
</evidence>
<dbReference type="GO" id="GO:0005524">
    <property type="term" value="F:ATP binding"/>
    <property type="evidence" value="ECO:0007669"/>
    <property type="project" value="UniProtKB-UniRule"/>
</dbReference>
<keyword evidence="5" id="KW-0418">Kinase</keyword>
<accession>A0A2P6Q6E4</accession>
<dbReference type="GO" id="GO:0004674">
    <property type="term" value="F:protein serine/threonine kinase activity"/>
    <property type="evidence" value="ECO:0007669"/>
    <property type="project" value="UniProtKB-KW"/>
</dbReference>
<dbReference type="GO" id="GO:0005886">
    <property type="term" value="C:plasma membrane"/>
    <property type="evidence" value="ECO:0007669"/>
    <property type="project" value="TreeGrafter"/>
</dbReference>
<evidence type="ECO:0000256" key="1">
    <source>
        <dbReference type="ARBA" id="ARBA00022741"/>
    </source>
</evidence>
<dbReference type="STRING" id="74649.A0A2P6Q6E4"/>
<protein>
    <submittedName>
        <fullName evidence="5">Putative non-specific serine/threonine protein kinase</fullName>
        <ecNumber evidence="5">2.7.11.1</ecNumber>
    </submittedName>
</protein>
<dbReference type="EMBL" id="PDCK01000043">
    <property type="protein sequence ID" value="PRQ29743.1"/>
    <property type="molecule type" value="Genomic_DNA"/>
</dbReference>
<dbReference type="EC" id="2.7.11.1" evidence="5"/>
<keyword evidence="6" id="KW-1185">Reference proteome</keyword>
<dbReference type="InterPro" id="IPR045274">
    <property type="entry name" value="WAK-like"/>
</dbReference>